<evidence type="ECO:0000256" key="2">
    <source>
        <dbReference type="ARBA" id="ARBA00011123"/>
    </source>
</evidence>
<evidence type="ECO:0000256" key="4">
    <source>
        <dbReference type="ARBA" id="ARBA00047380"/>
    </source>
</evidence>
<dbReference type="InterPro" id="IPR003837">
    <property type="entry name" value="GatC"/>
</dbReference>
<comment type="caution">
    <text evidence="7">The sequence shown here is derived from an EMBL/GenBank/DDBJ whole genome shotgun (WGS) entry which is preliminary data.</text>
</comment>
<dbReference type="NCBIfam" id="TIGR00135">
    <property type="entry name" value="gatC"/>
    <property type="match status" value="1"/>
</dbReference>
<name>A0ABV6K4Q6_9LACO</name>
<comment type="function">
    <text evidence="3 6">Allows the formation of correctly charged Asn-tRNA(Asn) or Gln-tRNA(Gln) through the transamidation of misacylated Asp-tRNA(Asn) or Glu-tRNA(Gln) in organisms which lack either or both of asparaginyl-tRNA or glutaminyl-tRNA synthetases. The reaction takes place in the presence of glutamine and ATP through an activated phospho-Asp-tRNA(Asn) or phospho-Glu-tRNA(Gln).</text>
</comment>
<evidence type="ECO:0000256" key="3">
    <source>
        <dbReference type="ARBA" id="ARBA00024799"/>
    </source>
</evidence>
<sequence>MAEERINAEQVQHVAGLAKLEFTADELGTFTGQLEKIIGMFEELSAVDTTDVPATMRLDDDTNRLGQANMRPDKAVKSDEALRQALLKNAPETANGLIKVPAIIDESGDGE</sequence>
<keyword evidence="6" id="KW-0648">Protein biosynthesis</keyword>
<dbReference type="InterPro" id="IPR036113">
    <property type="entry name" value="Asp/Glu-ADT_sf_sub_c"/>
</dbReference>
<evidence type="ECO:0000256" key="5">
    <source>
        <dbReference type="ARBA" id="ARBA00047913"/>
    </source>
</evidence>
<dbReference type="RefSeq" id="WP_137644973.1">
    <property type="nucleotide sequence ID" value="NZ_BAABRM010000010.1"/>
</dbReference>
<evidence type="ECO:0000313" key="7">
    <source>
        <dbReference type="EMBL" id="MFC0424463.1"/>
    </source>
</evidence>
<accession>A0ABV6K4Q6</accession>
<dbReference type="EMBL" id="JBHLUK010000071">
    <property type="protein sequence ID" value="MFC0424463.1"/>
    <property type="molecule type" value="Genomic_DNA"/>
</dbReference>
<keyword evidence="6" id="KW-0436">Ligase</keyword>
<organism evidence="7 8">
    <name type="scientific">Lactiplantibacillus plajomi</name>
    <dbReference type="NCBI Taxonomy" id="1457217"/>
    <lineage>
        <taxon>Bacteria</taxon>
        <taxon>Bacillati</taxon>
        <taxon>Bacillota</taxon>
        <taxon>Bacilli</taxon>
        <taxon>Lactobacillales</taxon>
        <taxon>Lactobacillaceae</taxon>
        <taxon>Lactiplantibacillus</taxon>
    </lineage>
</organism>
<evidence type="ECO:0000256" key="6">
    <source>
        <dbReference type="HAMAP-Rule" id="MF_00122"/>
    </source>
</evidence>
<dbReference type="PANTHER" id="PTHR15004">
    <property type="entry name" value="GLUTAMYL-TRNA(GLN) AMIDOTRANSFERASE SUBUNIT C, MITOCHONDRIAL"/>
    <property type="match status" value="1"/>
</dbReference>
<evidence type="ECO:0000313" key="8">
    <source>
        <dbReference type="Proteomes" id="UP001589855"/>
    </source>
</evidence>
<protein>
    <recommendedName>
        <fullName evidence="6">Aspartyl/glutamyl-tRNA(Asn/Gln) amidotransferase subunit C</fullName>
        <shortName evidence="6">Asp/Glu-ADT subunit C</shortName>
        <ecNumber evidence="6">6.3.5.-</ecNumber>
    </recommendedName>
</protein>
<reference evidence="7 8" key="1">
    <citation type="submission" date="2024-09" db="EMBL/GenBank/DDBJ databases">
        <authorList>
            <person name="Sun Q."/>
            <person name="Mori K."/>
        </authorList>
    </citation>
    <scope>NUCLEOTIDE SEQUENCE [LARGE SCALE GENOMIC DNA]</scope>
    <source>
        <strain evidence="7 8">TBRC 4575</strain>
    </source>
</reference>
<comment type="catalytic activity">
    <reaction evidence="4 6">
        <text>L-aspartyl-tRNA(Asn) + L-glutamine + ATP + H2O = L-asparaginyl-tRNA(Asn) + L-glutamate + ADP + phosphate + 2 H(+)</text>
        <dbReference type="Rhea" id="RHEA:14513"/>
        <dbReference type="Rhea" id="RHEA-COMP:9674"/>
        <dbReference type="Rhea" id="RHEA-COMP:9677"/>
        <dbReference type="ChEBI" id="CHEBI:15377"/>
        <dbReference type="ChEBI" id="CHEBI:15378"/>
        <dbReference type="ChEBI" id="CHEBI:29985"/>
        <dbReference type="ChEBI" id="CHEBI:30616"/>
        <dbReference type="ChEBI" id="CHEBI:43474"/>
        <dbReference type="ChEBI" id="CHEBI:58359"/>
        <dbReference type="ChEBI" id="CHEBI:78515"/>
        <dbReference type="ChEBI" id="CHEBI:78516"/>
        <dbReference type="ChEBI" id="CHEBI:456216"/>
    </reaction>
</comment>
<proteinExistence type="inferred from homology"/>
<comment type="subunit">
    <text evidence="2 6">Heterotrimer of A, B and C subunits.</text>
</comment>
<dbReference type="SUPFAM" id="SSF141000">
    <property type="entry name" value="Glu-tRNAGln amidotransferase C subunit"/>
    <property type="match status" value="1"/>
</dbReference>
<keyword evidence="6" id="KW-0547">Nucleotide-binding</keyword>
<dbReference type="HAMAP" id="MF_00122">
    <property type="entry name" value="GatC"/>
    <property type="match status" value="1"/>
</dbReference>
<dbReference type="Pfam" id="PF02686">
    <property type="entry name" value="GatC"/>
    <property type="match status" value="1"/>
</dbReference>
<keyword evidence="6" id="KW-0067">ATP-binding</keyword>
<dbReference type="EC" id="6.3.5.-" evidence="6"/>
<evidence type="ECO:0000256" key="1">
    <source>
        <dbReference type="ARBA" id="ARBA00010757"/>
    </source>
</evidence>
<dbReference type="Proteomes" id="UP001589855">
    <property type="component" value="Unassembled WGS sequence"/>
</dbReference>
<comment type="similarity">
    <text evidence="1 6">Belongs to the GatC family.</text>
</comment>
<comment type="catalytic activity">
    <reaction evidence="5 6">
        <text>L-glutamyl-tRNA(Gln) + L-glutamine + ATP + H2O = L-glutaminyl-tRNA(Gln) + L-glutamate + ADP + phosphate + H(+)</text>
        <dbReference type="Rhea" id="RHEA:17521"/>
        <dbReference type="Rhea" id="RHEA-COMP:9681"/>
        <dbReference type="Rhea" id="RHEA-COMP:9684"/>
        <dbReference type="ChEBI" id="CHEBI:15377"/>
        <dbReference type="ChEBI" id="CHEBI:15378"/>
        <dbReference type="ChEBI" id="CHEBI:29985"/>
        <dbReference type="ChEBI" id="CHEBI:30616"/>
        <dbReference type="ChEBI" id="CHEBI:43474"/>
        <dbReference type="ChEBI" id="CHEBI:58359"/>
        <dbReference type="ChEBI" id="CHEBI:78520"/>
        <dbReference type="ChEBI" id="CHEBI:78521"/>
        <dbReference type="ChEBI" id="CHEBI:456216"/>
    </reaction>
</comment>
<dbReference type="Gene3D" id="1.10.20.60">
    <property type="entry name" value="Glu-tRNAGln amidotransferase C subunit, N-terminal domain"/>
    <property type="match status" value="1"/>
</dbReference>
<gene>
    <name evidence="6 7" type="primary">gatC</name>
    <name evidence="7" type="ORF">ACFFGS_10060</name>
</gene>
<keyword evidence="8" id="KW-1185">Reference proteome</keyword>
<dbReference type="PANTHER" id="PTHR15004:SF0">
    <property type="entry name" value="GLUTAMYL-TRNA(GLN) AMIDOTRANSFERASE SUBUNIT C, MITOCHONDRIAL"/>
    <property type="match status" value="1"/>
</dbReference>